<evidence type="ECO:0000313" key="5">
    <source>
        <dbReference type="EMBL" id="RKF80136.1"/>
    </source>
</evidence>
<dbReference type="PANTHER" id="PTHR13256">
    <property type="entry name" value="N-ACETYLTRANSFERASE 9"/>
    <property type="match status" value="1"/>
</dbReference>
<dbReference type="GO" id="GO:0008080">
    <property type="term" value="F:N-acetyltransferase activity"/>
    <property type="evidence" value="ECO:0007669"/>
    <property type="project" value="InterPro"/>
</dbReference>
<name>A0A420J023_9PEZI</name>
<comment type="caution">
    <text evidence="5">The sequence shown here is derived from an EMBL/GenBank/DDBJ whole genome shotgun (WGS) entry which is preliminary data.</text>
</comment>
<evidence type="ECO:0000313" key="6">
    <source>
        <dbReference type="Proteomes" id="UP000285326"/>
    </source>
</evidence>
<dbReference type="InterPro" id="IPR000182">
    <property type="entry name" value="GNAT_dom"/>
</dbReference>
<dbReference type="InterPro" id="IPR016181">
    <property type="entry name" value="Acyl_CoA_acyltransferase"/>
</dbReference>
<protein>
    <submittedName>
        <fullName evidence="5">N-acetyltransferase 9-like protein</fullName>
    </submittedName>
</protein>
<feature type="domain" description="N-acetyltransferase" evidence="4">
    <location>
        <begin position="14"/>
        <end position="186"/>
    </location>
</feature>
<dbReference type="EMBL" id="MCBS01019654">
    <property type="protein sequence ID" value="RKF80136.1"/>
    <property type="molecule type" value="Genomic_DNA"/>
</dbReference>
<dbReference type="AlphaFoldDB" id="A0A420J023"/>
<proteinExistence type="inferred from homology"/>
<organism evidence="5 6">
    <name type="scientific">Golovinomyces cichoracearum</name>
    <dbReference type="NCBI Taxonomy" id="62708"/>
    <lineage>
        <taxon>Eukaryota</taxon>
        <taxon>Fungi</taxon>
        <taxon>Dikarya</taxon>
        <taxon>Ascomycota</taxon>
        <taxon>Pezizomycotina</taxon>
        <taxon>Leotiomycetes</taxon>
        <taxon>Erysiphales</taxon>
        <taxon>Erysiphaceae</taxon>
        <taxon>Golovinomyces</taxon>
    </lineage>
</organism>
<dbReference type="SUPFAM" id="SSF55729">
    <property type="entry name" value="Acyl-CoA N-acyltransferases (Nat)"/>
    <property type="match status" value="1"/>
</dbReference>
<comment type="similarity">
    <text evidence="1">Belongs to the acetyltransferase family. GNAT subfamily.</text>
</comment>
<dbReference type="PANTHER" id="PTHR13256:SF16">
    <property type="entry name" value="ALPHA_BETA-TUBULIN-N-ACETYLTRANSFERASE 9"/>
    <property type="match status" value="1"/>
</dbReference>
<dbReference type="Proteomes" id="UP000285326">
    <property type="component" value="Unassembled WGS sequence"/>
</dbReference>
<dbReference type="Pfam" id="PF13302">
    <property type="entry name" value="Acetyltransf_3"/>
    <property type="match status" value="1"/>
</dbReference>
<sequence length="250" mass="28789">MRINEGVAISSSKVLLVPYEERHVKTYHEWMKSKEIQKATASEPLTLKEEYLMQESWRHDHDKLTFIICRPISTYITKVLAGTHDATRLLLGDINLFLFAAQDYNNCCIGELELMVAPLHARRQGYGRAAILCFLNYIQTHLDELMTEYCGSKISKSKTMQLLYLRVKIHNENTISIKLFESIGFRRVSDTADFFGELEFKLENCSEPETTKELLEKFGIEAYTKLPYIEEVSTGGFNDEQKNHSTAISD</sequence>
<keyword evidence="3" id="KW-0012">Acyltransferase</keyword>
<dbReference type="Gene3D" id="3.40.630.30">
    <property type="match status" value="1"/>
</dbReference>
<evidence type="ECO:0000256" key="3">
    <source>
        <dbReference type="ARBA" id="ARBA00023315"/>
    </source>
</evidence>
<keyword evidence="2 5" id="KW-0808">Transferase</keyword>
<evidence type="ECO:0000259" key="4">
    <source>
        <dbReference type="Pfam" id="PF13302"/>
    </source>
</evidence>
<reference evidence="5 6" key="1">
    <citation type="journal article" date="2018" name="BMC Genomics">
        <title>Comparative genome analyses reveal sequence features reflecting distinct modes of host-adaptation between dicot and monocot powdery mildew.</title>
        <authorList>
            <person name="Wu Y."/>
            <person name="Ma X."/>
            <person name="Pan Z."/>
            <person name="Kale S.D."/>
            <person name="Song Y."/>
            <person name="King H."/>
            <person name="Zhang Q."/>
            <person name="Presley C."/>
            <person name="Deng X."/>
            <person name="Wei C.I."/>
            <person name="Xiao S."/>
        </authorList>
    </citation>
    <scope>NUCLEOTIDE SEQUENCE [LARGE SCALE GENOMIC DNA]</scope>
    <source>
        <strain evidence="5">UMSG1</strain>
    </source>
</reference>
<dbReference type="InterPro" id="IPR039135">
    <property type="entry name" value="NAT9-like"/>
</dbReference>
<gene>
    <name evidence="5" type="ORF">GcM1_196022</name>
</gene>
<accession>A0A420J023</accession>
<evidence type="ECO:0000256" key="2">
    <source>
        <dbReference type="ARBA" id="ARBA00022679"/>
    </source>
</evidence>
<evidence type="ECO:0000256" key="1">
    <source>
        <dbReference type="ARBA" id="ARBA00009342"/>
    </source>
</evidence>